<dbReference type="KEGG" id="smon:AWR27_23175"/>
<accession>A0A1P9X2V2</accession>
<evidence type="ECO:0008006" key="3">
    <source>
        <dbReference type="Google" id="ProtNLM"/>
    </source>
</evidence>
<protein>
    <recommendedName>
        <fullName evidence="3">Outer membrane protein beta-barrel domain-containing protein</fullName>
    </recommendedName>
</protein>
<dbReference type="Proteomes" id="UP000187941">
    <property type="component" value="Chromosome"/>
</dbReference>
<proteinExistence type="predicted"/>
<evidence type="ECO:0000313" key="2">
    <source>
        <dbReference type="Proteomes" id="UP000187941"/>
    </source>
</evidence>
<organism evidence="1 2">
    <name type="scientific">Spirosoma montaniterrae</name>
    <dbReference type="NCBI Taxonomy" id="1178516"/>
    <lineage>
        <taxon>Bacteria</taxon>
        <taxon>Pseudomonadati</taxon>
        <taxon>Bacteroidota</taxon>
        <taxon>Cytophagia</taxon>
        <taxon>Cytophagales</taxon>
        <taxon>Cytophagaceae</taxon>
        <taxon>Spirosoma</taxon>
    </lineage>
</organism>
<keyword evidence="2" id="KW-1185">Reference proteome</keyword>
<dbReference type="EMBL" id="CP014263">
    <property type="protein sequence ID" value="AQG81941.1"/>
    <property type="molecule type" value="Genomic_DNA"/>
</dbReference>
<sequence length="250" mass="26229">MKKLILTVLAAGMTTVSFSQKAFILSRQTKRGFLAASVGGSVPVGRFSSMSAADEQAGMAQHGLSLNASAGYKLIGSIGLMVRGEQHRNGLSTNAILGDIVRNDADVWVAQTGKYTITSVMAGPYIAVPMGLFSVDARLLAGRAQAILPATAQSGNFGNLSMGVETTGGTSMATSWGGGLTLRYRAGRSIAFHVNADYTHAQFEFTNLTTKVWDGNGRVQTNIVNATRPVGLVSVSGGLSLLFGNQHRPF</sequence>
<evidence type="ECO:0000313" key="1">
    <source>
        <dbReference type="EMBL" id="AQG81941.1"/>
    </source>
</evidence>
<dbReference type="STRING" id="1178516.AWR27_23175"/>
<reference evidence="1 2" key="1">
    <citation type="submission" date="2016-01" db="EMBL/GenBank/DDBJ databases">
        <authorList>
            <person name="Oliw E.H."/>
        </authorList>
    </citation>
    <scope>NUCLEOTIDE SEQUENCE [LARGE SCALE GENOMIC DNA]</scope>
    <source>
        <strain evidence="1 2">DY10</strain>
    </source>
</reference>
<dbReference type="OrthoDB" id="941443at2"/>
<gene>
    <name evidence="1" type="ORF">AWR27_23175</name>
</gene>
<dbReference type="RefSeq" id="WP_077133418.1">
    <property type="nucleotide sequence ID" value="NZ_CP014263.1"/>
</dbReference>
<dbReference type="AlphaFoldDB" id="A0A1P9X2V2"/>
<name>A0A1P9X2V2_9BACT</name>